<gene>
    <name evidence="9" type="ORF">RRF57_011524</name>
</gene>
<feature type="transmembrane region" description="Helical" evidence="7">
    <location>
        <begin position="239"/>
        <end position="259"/>
    </location>
</feature>
<feature type="transmembrane region" description="Helical" evidence="7">
    <location>
        <begin position="48"/>
        <end position="68"/>
    </location>
</feature>
<comment type="subcellular location">
    <subcellularLocation>
        <location evidence="1">Membrane</location>
        <topology evidence="1">Multi-pass membrane protein</topology>
    </subcellularLocation>
</comment>
<feature type="compositionally biased region" description="Low complexity" evidence="6">
    <location>
        <begin position="310"/>
        <end position="322"/>
    </location>
</feature>
<keyword evidence="10" id="KW-1185">Reference proteome</keyword>
<dbReference type="InterPro" id="IPR049326">
    <property type="entry name" value="Rhodopsin_dom_fungi"/>
</dbReference>
<proteinExistence type="inferred from homology"/>
<dbReference type="AlphaFoldDB" id="A0AAN7ZA40"/>
<dbReference type="PANTHER" id="PTHR33048">
    <property type="entry name" value="PTH11-LIKE INTEGRAL MEMBRANE PROTEIN (AFU_ORTHOLOGUE AFUA_5G11245)"/>
    <property type="match status" value="1"/>
</dbReference>
<dbReference type="EMBL" id="JAWHQM010000058">
    <property type="protein sequence ID" value="KAK5635812.1"/>
    <property type="molecule type" value="Genomic_DNA"/>
</dbReference>
<feature type="transmembrane region" description="Helical" evidence="7">
    <location>
        <begin position="160"/>
        <end position="182"/>
    </location>
</feature>
<reference evidence="9 10" key="1">
    <citation type="submission" date="2023-10" db="EMBL/GenBank/DDBJ databases">
        <title>Draft genome sequence of Xylaria bambusicola isolate GMP-LS, the root and basal stem rot pathogen of sugarcane in Indonesia.</title>
        <authorList>
            <person name="Selvaraj P."/>
            <person name="Muralishankar V."/>
            <person name="Muruganantham S."/>
            <person name="Sp S."/>
            <person name="Haryani S."/>
            <person name="Lau K.J.X."/>
            <person name="Naqvi N.I."/>
        </authorList>
    </citation>
    <scope>NUCLEOTIDE SEQUENCE [LARGE SCALE GENOMIC DNA]</scope>
    <source>
        <strain evidence="9">GMP-LS</strain>
    </source>
</reference>
<sequence length="411" mass="45286">MIQYRIDRYVALKELLKADYSSVAEMAPATGDPVPHTSHSRDSLSGEVIAIVTVFQAFSTLALVLRLWTRIRIQRLHLGADNLTIIVAWALSLALDVLIAFQTRYGLGKHVTDIPPDTDFITSSILFYAHQPIYYISVSLTKVSIILFYFTLLPQRSYRIFLRLIMVVVILTGLTCTIAGVFQCNPIASTWNPDIHGTCFNQPALFFANGGLNIAQDLVLYVLPTRILWGMNLPLKQRIALVGIFVVGGLTIIAGIIRIPSLQEAVMSNDPTWDHVGSSIWSSIECNVGIVCACLVHLKPLITHLVPTFSGSSRSSRGGRLLKLSDKPSEDGANGPLQTIGRRQGNKPVGILTEIDREESAVDSPAKLVPTGYMGDVNVTVEHREVEARKTHSNAIYATRQYAVHYDHNGV</sequence>
<dbReference type="Pfam" id="PF20684">
    <property type="entry name" value="Fung_rhodopsin"/>
    <property type="match status" value="1"/>
</dbReference>
<dbReference type="PANTHER" id="PTHR33048:SF47">
    <property type="entry name" value="INTEGRAL MEMBRANE PROTEIN-RELATED"/>
    <property type="match status" value="1"/>
</dbReference>
<evidence type="ECO:0000259" key="8">
    <source>
        <dbReference type="Pfam" id="PF20684"/>
    </source>
</evidence>
<keyword evidence="2 7" id="KW-0812">Transmembrane</keyword>
<evidence type="ECO:0000256" key="5">
    <source>
        <dbReference type="ARBA" id="ARBA00038359"/>
    </source>
</evidence>
<evidence type="ECO:0000256" key="4">
    <source>
        <dbReference type="ARBA" id="ARBA00023136"/>
    </source>
</evidence>
<comment type="caution">
    <text evidence="9">The sequence shown here is derived from an EMBL/GenBank/DDBJ whole genome shotgun (WGS) entry which is preliminary data.</text>
</comment>
<evidence type="ECO:0000256" key="7">
    <source>
        <dbReference type="SAM" id="Phobius"/>
    </source>
</evidence>
<name>A0AAN7ZA40_9PEZI</name>
<dbReference type="Proteomes" id="UP001305414">
    <property type="component" value="Unassembled WGS sequence"/>
</dbReference>
<keyword evidence="3 7" id="KW-1133">Transmembrane helix</keyword>
<dbReference type="GO" id="GO:0016020">
    <property type="term" value="C:membrane"/>
    <property type="evidence" value="ECO:0007669"/>
    <property type="project" value="UniProtKB-SubCell"/>
</dbReference>
<evidence type="ECO:0000256" key="2">
    <source>
        <dbReference type="ARBA" id="ARBA00022692"/>
    </source>
</evidence>
<keyword evidence="4 7" id="KW-0472">Membrane</keyword>
<feature type="domain" description="Rhodopsin" evidence="8">
    <location>
        <begin position="65"/>
        <end position="303"/>
    </location>
</feature>
<protein>
    <recommendedName>
        <fullName evidence="8">Rhodopsin domain-containing protein</fullName>
    </recommendedName>
</protein>
<evidence type="ECO:0000256" key="1">
    <source>
        <dbReference type="ARBA" id="ARBA00004141"/>
    </source>
</evidence>
<organism evidence="9 10">
    <name type="scientific">Xylaria bambusicola</name>
    <dbReference type="NCBI Taxonomy" id="326684"/>
    <lineage>
        <taxon>Eukaryota</taxon>
        <taxon>Fungi</taxon>
        <taxon>Dikarya</taxon>
        <taxon>Ascomycota</taxon>
        <taxon>Pezizomycotina</taxon>
        <taxon>Sordariomycetes</taxon>
        <taxon>Xylariomycetidae</taxon>
        <taxon>Xylariales</taxon>
        <taxon>Xylariaceae</taxon>
        <taxon>Xylaria</taxon>
    </lineage>
</organism>
<comment type="similarity">
    <text evidence="5">Belongs to the SAT4 family.</text>
</comment>
<evidence type="ECO:0000256" key="6">
    <source>
        <dbReference type="SAM" id="MobiDB-lite"/>
    </source>
</evidence>
<dbReference type="InterPro" id="IPR052337">
    <property type="entry name" value="SAT4-like"/>
</dbReference>
<accession>A0AAN7ZA40</accession>
<feature type="transmembrane region" description="Helical" evidence="7">
    <location>
        <begin position="80"/>
        <end position="101"/>
    </location>
</feature>
<evidence type="ECO:0000256" key="3">
    <source>
        <dbReference type="ARBA" id="ARBA00022989"/>
    </source>
</evidence>
<evidence type="ECO:0000313" key="10">
    <source>
        <dbReference type="Proteomes" id="UP001305414"/>
    </source>
</evidence>
<feature type="region of interest" description="Disordered" evidence="6">
    <location>
        <begin position="310"/>
        <end position="344"/>
    </location>
</feature>
<feature type="transmembrane region" description="Helical" evidence="7">
    <location>
        <begin position="133"/>
        <end position="153"/>
    </location>
</feature>
<evidence type="ECO:0000313" key="9">
    <source>
        <dbReference type="EMBL" id="KAK5635812.1"/>
    </source>
</evidence>